<organism evidence="1 2">
    <name type="scientific">Lindgomyces ingoldianus</name>
    <dbReference type="NCBI Taxonomy" id="673940"/>
    <lineage>
        <taxon>Eukaryota</taxon>
        <taxon>Fungi</taxon>
        <taxon>Dikarya</taxon>
        <taxon>Ascomycota</taxon>
        <taxon>Pezizomycotina</taxon>
        <taxon>Dothideomycetes</taxon>
        <taxon>Pleosporomycetidae</taxon>
        <taxon>Pleosporales</taxon>
        <taxon>Lindgomycetaceae</taxon>
        <taxon>Lindgomyces</taxon>
    </lineage>
</organism>
<proteinExistence type="predicted"/>
<reference evidence="1" key="1">
    <citation type="journal article" date="2020" name="Stud. Mycol.">
        <title>101 Dothideomycetes genomes: a test case for predicting lifestyles and emergence of pathogens.</title>
        <authorList>
            <person name="Haridas S."/>
            <person name="Albert R."/>
            <person name="Binder M."/>
            <person name="Bloem J."/>
            <person name="Labutti K."/>
            <person name="Salamov A."/>
            <person name="Andreopoulos B."/>
            <person name="Baker S."/>
            <person name="Barry K."/>
            <person name="Bills G."/>
            <person name="Bluhm B."/>
            <person name="Cannon C."/>
            <person name="Castanera R."/>
            <person name="Culley D."/>
            <person name="Daum C."/>
            <person name="Ezra D."/>
            <person name="Gonzalez J."/>
            <person name="Henrissat B."/>
            <person name="Kuo A."/>
            <person name="Liang C."/>
            <person name="Lipzen A."/>
            <person name="Lutzoni F."/>
            <person name="Magnuson J."/>
            <person name="Mondo S."/>
            <person name="Nolan M."/>
            <person name="Ohm R."/>
            <person name="Pangilinan J."/>
            <person name="Park H.-J."/>
            <person name="Ramirez L."/>
            <person name="Alfaro M."/>
            <person name="Sun H."/>
            <person name="Tritt A."/>
            <person name="Yoshinaga Y."/>
            <person name="Zwiers L.-H."/>
            <person name="Turgeon B."/>
            <person name="Goodwin S."/>
            <person name="Spatafora J."/>
            <person name="Crous P."/>
            <person name="Grigoriev I."/>
        </authorList>
    </citation>
    <scope>NUCLEOTIDE SEQUENCE</scope>
    <source>
        <strain evidence="1">ATCC 200398</strain>
    </source>
</reference>
<comment type="caution">
    <text evidence="1">The sequence shown here is derived from an EMBL/GenBank/DDBJ whole genome shotgun (WGS) entry which is preliminary data.</text>
</comment>
<evidence type="ECO:0000313" key="2">
    <source>
        <dbReference type="Proteomes" id="UP000799755"/>
    </source>
</evidence>
<accession>A0ACB6Q866</accession>
<dbReference type="Proteomes" id="UP000799755">
    <property type="component" value="Unassembled WGS sequence"/>
</dbReference>
<dbReference type="EMBL" id="MU003563">
    <property type="protein sequence ID" value="KAF2462773.1"/>
    <property type="molecule type" value="Genomic_DNA"/>
</dbReference>
<evidence type="ECO:0000313" key="1">
    <source>
        <dbReference type="EMBL" id="KAF2462773.1"/>
    </source>
</evidence>
<keyword evidence="2" id="KW-1185">Reference proteome</keyword>
<name>A0ACB6Q866_9PLEO</name>
<protein>
    <submittedName>
        <fullName evidence="1">Uncharacterized protein</fullName>
    </submittedName>
</protein>
<sequence>MKFFLPTLRIALLATAANAHMVLLNPVPFNNGSVQNAPLDPNGADFPCKFPTGYKIVQMNNWKAGETQTVRFMGSAVHGGGSCQFSITTDKEPTKQSQWKVIHSVIGGCPSNVEGNLTPETPLGTGANTFPVTMPKDTPNGQYTFSWSWLNKVGNREYYQNCAPIMVSGGVEAASQEASSAFFAKLPDMFVINLPNSTCGTVETQDFVYPQPGDSVVTGVGAALGSSIVDNGGCSSMFKMGAGAGTMGSPAKATGGGGASSAAPTGPVATSVLASLPATSNPGGIFAPGASSAAGGPQTSFTTLVVTTTASLAEPTAAPSPTGAAPAAPAASGNCVACTNDGGVVCIGSNQFGLCNRGCAVPQALAAGMSCSNGAITRRTARGRRVHLHRRHGSEMI</sequence>
<gene>
    <name evidence="1" type="ORF">BDR25DRAFT_347618</name>
</gene>